<dbReference type="AlphaFoldDB" id="A0A2J7RLY7"/>
<name>A0A2J7RLY7_9NEOP</name>
<gene>
    <name evidence="3" type="ORF">B7P43_G15804</name>
</gene>
<dbReference type="SUPFAM" id="SSF56219">
    <property type="entry name" value="DNase I-like"/>
    <property type="match status" value="1"/>
</dbReference>
<sequence length="349" mass="38098">MISWCRTPIDHLGHAPPPDRALLVLEACEGLSLRGQNHLSQAKDRDEPVVRNLPEAKPETTPLGVSNTDIALQAASTSSIPTVGEGLGHLVSGSGQWLIKAIDNYRLESGARLKATDDENLPKPVKLALRIRDKVAQNHDIYRGPLSAERPEAQHQTETVIDTASSKSGSEGEGDDALTPSDKSRADQGTPSNGTQSEATTQKDATAVRITYMYRGGSREPIASSVYLPNDAEEPPQNKEMRDVIDYCVSRKKQLIIGCDANAHHISWGSTSTNPRGESLMEFLVSSNLNILNHGNEPTFVVRNRKEAIDLTPGADKIENLVINWHVFGKPSLSDHRYICFQIGNISTK</sequence>
<dbReference type="STRING" id="105785.A0A2J7RLY7"/>
<keyword evidence="4" id="KW-1185">Reference proteome</keyword>
<dbReference type="PANTHER" id="PTHR33273">
    <property type="entry name" value="DOMAIN-CONTAINING PROTEIN, PUTATIVE-RELATED"/>
    <property type="match status" value="1"/>
</dbReference>
<dbReference type="InParanoid" id="A0A2J7RLY7"/>
<comment type="caution">
    <text evidence="3">The sequence shown here is derived from an EMBL/GenBank/DDBJ whole genome shotgun (WGS) entry which is preliminary data.</text>
</comment>
<protein>
    <recommendedName>
        <fullName evidence="2">Endonuclease/exonuclease/phosphatase domain-containing protein</fullName>
    </recommendedName>
</protein>
<feature type="compositionally biased region" description="Polar residues" evidence="1">
    <location>
        <begin position="187"/>
        <end position="204"/>
    </location>
</feature>
<dbReference type="Proteomes" id="UP000235965">
    <property type="component" value="Unassembled WGS sequence"/>
</dbReference>
<evidence type="ECO:0000313" key="3">
    <source>
        <dbReference type="EMBL" id="PNF41846.1"/>
    </source>
</evidence>
<dbReference type="Gene3D" id="3.60.10.10">
    <property type="entry name" value="Endonuclease/exonuclease/phosphatase"/>
    <property type="match status" value="1"/>
</dbReference>
<accession>A0A2J7RLY7</accession>
<dbReference type="EMBL" id="NEVH01002584">
    <property type="protein sequence ID" value="PNF41846.1"/>
    <property type="molecule type" value="Genomic_DNA"/>
</dbReference>
<dbReference type="InterPro" id="IPR036691">
    <property type="entry name" value="Endo/exonu/phosph_ase_sf"/>
</dbReference>
<dbReference type="Pfam" id="PF14529">
    <property type="entry name" value="Exo_endo_phos_2"/>
    <property type="match status" value="1"/>
</dbReference>
<evidence type="ECO:0000313" key="4">
    <source>
        <dbReference type="Proteomes" id="UP000235965"/>
    </source>
</evidence>
<dbReference type="InterPro" id="IPR005135">
    <property type="entry name" value="Endo/exonuclease/phosphatase"/>
</dbReference>
<evidence type="ECO:0000256" key="1">
    <source>
        <dbReference type="SAM" id="MobiDB-lite"/>
    </source>
</evidence>
<feature type="region of interest" description="Disordered" evidence="1">
    <location>
        <begin position="143"/>
        <end position="204"/>
    </location>
</feature>
<dbReference type="OrthoDB" id="7391519at2759"/>
<organism evidence="3 4">
    <name type="scientific">Cryptotermes secundus</name>
    <dbReference type="NCBI Taxonomy" id="105785"/>
    <lineage>
        <taxon>Eukaryota</taxon>
        <taxon>Metazoa</taxon>
        <taxon>Ecdysozoa</taxon>
        <taxon>Arthropoda</taxon>
        <taxon>Hexapoda</taxon>
        <taxon>Insecta</taxon>
        <taxon>Pterygota</taxon>
        <taxon>Neoptera</taxon>
        <taxon>Polyneoptera</taxon>
        <taxon>Dictyoptera</taxon>
        <taxon>Blattodea</taxon>
        <taxon>Blattoidea</taxon>
        <taxon>Termitoidae</taxon>
        <taxon>Kalotermitidae</taxon>
        <taxon>Cryptotermitinae</taxon>
        <taxon>Cryptotermes</taxon>
    </lineage>
</organism>
<proteinExistence type="predicted"/>
<dbReference type="GO" id="GO:0003824">
    <property type="term" value="F:catalytic activity"/>
    <property type="evidence" value="ECO:0007669"/>
    <property type="project" value="InterPro"/>
</dbReference>
<dbReference type="PANTHER" id="PTHR33273:SF4">
    <property type="entry name" value="ENDONUCLEASE_EXONUCLEASE_PHOSPHATASE DOMAIN-CONTAINING PROTEIN"/>
    <property type="match status" value="1"/>
</dbReference>
<evidence type="ECO:0000259" key="2">
    <source>
        <dbReference type="Pfam" id="PF14529"/>
    </source>
</evidence>
<feature type="domain" description="Endonuclease/exonuclease/phosphatase" evidence="2">
    <location>
        <begin position="224"/>
        <end position="340"/>
    </location>
</feature>
<reference evidence="3 4" key="1">
    <citation type="submission" date="2017-12" db="EMBL/GenBank/DDBJ databases">
        <title>Hemimetabolous genomes reveal molecular basis of termite eusociality.</title>
        <authorList>
            <person name="Harrison M.C."/>
            <person name="Jongepier E."/>
            <person name="Robertson H.M."/>
            <person name="Arning N."/>
            <person name="Bitard-Feildel T."/>
            <person name="Chao H."/>
            <person name="Childers C.P."/>
            <person name="Dinh H."/>
            <person name="Doddapaneni H."/>
            <person name="Dugan S."/>
            <person name="Gowin J."/>
            <person name="Greiner C."/>
            <person name="Han Y."/>
            <person name="Hu H."/>
            <person name="Hughes D.S.T."/>
            <person name="Huylmans A.-K."/>
            <person name="Kemena C."/>
            <person name="Kremer L.P.M."/>
            <person name="Lee S.L."/>
            <person name="Lopez-Ezquerra A."/>
            <person name="Mallet L."/>
            <person name="Monroy-Kuhn J.M."/>
            <person name="Moser A."/>
            <person name="Murali S.C."/>
            <person name="Muzny D.M."/>
            <person name="Otani S."/>
            <person name="Piulachs M.-D."/>
            <person name="Poelchau M."/>
            <person name="Qu J."/>
            <person name="Schaub F."/>
            <person name="Wada-Katsumata A."/>
            <person name="Worley K.C."/>
            <person name="Xie Q."/>
            <person name="Ylla G."/>
            <person name="Poulsen M."/>
            <person name="Gibbs R.A."/>
            <person name="Schal C."/>
            <person name="Richards S."/>
            <person name="Belles X."/>
            <person name="Korb J."/>
            <person name="Bornberg-Bauer E."/>
        </authorList>
    </citation>
    <scope>NUCLEOTIDE SEQUENCE [LARGE SCALE GENOMIC DNA]</scope>
    <source>
        <tissue evidence="3">Whole body</tissue>
    </source>
</reference>